<proteinExistence type="predicted"/>
<gene>
    <name evidence="1" type="ORF">FD145_1141</name>
</gene>
<sequence>MKKLFVFLILFAIVIAAFIGCASIKNYLAGSDTNLKSTSLIAASVLRASGITLKGSPEAGNWLITPTKISGKVLSVVLPVNGAEDEGIVPFGAGRPDIAPANSTLYDFDLSTTTNLHTDVIGLKPGYKGGRSEQIILLFGYFDVEFLQGTSAKKIRFVYGDTGTYVRGDKLMYSPSGEAASKYYWYDLTAGAFVAETSTRPSNPSVNAFVRDFTDSVRPNMHYYMLGAQLRNCTDSDGTTQNYITLSKSNVEDKELSFTVDFEVLNSVVFTNVASGESFDALTDAQLIQKFDMKQNVSRWGNSQLYCAIKFVSTAKFK</sequence>
<dbReference type="Proteomes" id="UP000488506">
    <property type="component" value="Unassembled WGS sequence"/>
</dbReference>
<accession>A0A833NRN7</accession>
<dbReference type="EMBL" id="WPAF01000020">
    <property type="protein sequence ID" value="KAF0133682.1"/>
    <property type="molecule type" value="Genomic_DNA"/>
</dbReference>
<comment type="caution">
    <text evidence="1">The sequence shown here is derived from an EMBL/GenBank/DDBJ whole genome shotgun (WGS) entry which is preliminary data.</text>
</comment>
<reference evidence="1 2" key="1">
    <citation type="submission" date="2019-12" db="EMBL/GenBank/DDBJ databases">
        <authorList>
            <person name="Wolfe R."/>
            <person name="Danczak R."/>
            <person name="Wilkins M."/>
        </authorList>
    </citation>
    <scope>NUCLEOTIDE SEQUENCE [LARGE SCALE GENOMIC DNA]</scope>
    <source>
        <strain evidence="1">X2_MaxBin.013</strain>
    </source>
</reference>
<evidence type="ECO:0000313" key="1">
    <source>
        <dbReference type="EMBL" id="KAF0133682.1"/>
    </source>
</evidence>
<dbReference type="PROSITE" id="PS51257">
    <property type="entry name" value="PROKAR_LIPOPROTEIN"/>
    <property type="match status" value="1"/>
</dbReference>
<dbReference type="AlphaFoldDB" id="A0A833NRN7"/>
<evidence type="ECO:0000313" key="2">
    <source>
        <dbReference type="Proteomes" id="UP000488506"/>
    </source>
</evidence>
<name>A0A833NRN7_UNCSA</name>
<protein>
    <submittedName>
        <fullName evidence="1">Uncharacterized protein</fullName>
    </submittedName>
</protein>
<organism evidence="1 2">
    <name type="scientific">Candidatus Saganbacteria bacterium</name>
    <dbReference type="NCBI Taxonomy" id="2575572"/>
    <lineage>
        <taxon>Bacteria</taxon>
        <taxon>Bacillati</taxon>
        <taxon>Saganbacteria</taxon>
    </lineage>
</organism>